<sequence>MLRTRMPRLCATRIRTPQFCQAQTFVTSRPFLSEGDTGAIRPGGSAASDTFNRREQALENMYFKQHELENIRKMREKLASQRKQLDEVESHLDEMEKAATESQSQQKL</sequence>
<dbReference type="Pfam" id="PF04568">
    <property type="entry name" value="IATP"/>
    <property type="match status" value="1"/>
</dbReference>
<evidence type="ECO:0000256" key="1">
    <source>
        <dbReference type="ARBA" id="ARBA00004173"/>
    </source>
</evidence>
<evidence type="ECO:0000256" key="3">
    <source>
        <dbReference type="ARBA" id="ARBA00023128"/>
    </source>
</evidence>
<feature type="compositionally biased region" description="Basic and acidic residues" evidence="5">
    <location>
        <begin position="82"/>
        <end position="99"/>
    </location>
</feature>
<dbReference type="GO" id="GO:0005739">
    <property type="term" value="C:mitochondrion"/>
    <property type="evidence" value="ECO:0007669"/>
    <property type="project" value="UniProtKB-SubCell"/>
</dbReference>
<dbReference type="InterPro" id="IPR007648">
    <property type="entry name" value="ATPase_inhibitor_mt"/>
</dbReference>
<reference evidence="6 7" key="1">
    <citation type="submission" date="2015-01" db="EMBL/GenBank/DDBJ databases">
        <title>The Genome Sequence of Capronia semiimmersa CBS27337.</title>
        <authorList>
            <consortium name="The Broad Institute Genomics Platform"/>
            <person name="Cuomo C."/>
            <person name="de Hoog S."/>
            <person name="Gorbushina A."/>
            <person name="Stielow B."/>
            <person name="Teixiera M."/>
            <person name="Abouelleil A."/>
            <person name="Chapman S.B."/>
            <person name="Priest M."/>
            <person name="Young S.K."/>
            <person name="Wortman J."/>
            <person name="Nusbaum C."/>
            <person name="Birren B."/>
        </authorList>
    </citation>
    <scope>NUCLEOTIDE SEQUENCE [LARGE SCALE GENOMIC DNA]</scope>
    <source>
        <strain evidence="6 7">CBS 27337</strain>
    </source>
</reference>
<feature type="region of interest" description="Disordered" evidence="5">
    <location>
        <begin position="82"/>
        <end position="108"/>
    </location>
</feature>
<comment type="similarity">
    <text evidence="2 4">Belongs to the ATPase inhibitor family.</text>
</comment>
<dbReference type="EMBL" id="KN846959">
    <property type="protein sequence ID" value="KIW67291.1"/>
    <property type="molecule type" value="Genomic_DNA"/>
</dbReference>
<dbReference type="Gene3D" id="1.20.5.500">
    <property type="entry name" value="Single helix bin"/>
    <property type="match status" value="1"/>
</dbReference>
<evidence type="ECO:0000313" key="7">
    <source>
        <dbReference type="Proteomes" id="UP000054266"/>
    </source>
</evidence>
<organism evidence="6 7">
    <name type="scientific">Phialophora macrospora</name>
    <dbReference type="NCBI Taxonomy" id="1851006"/>
    <lineage>
        <taxon>Eukaryota</taxon>
        <taxon>Fungi</taxon>
        <taxon>Dikarya</taxon>
        <taxon>Ascomycota</taxon>
        <taxon>Pezizomycotina</taxon>
        <taxon>Eurotiomycetes</taxon>
        <taxon>Chaetothyriomycetidae</taxon>
        <taxon>Chaetothyriales</taxon>
        <taxon>Herpotrichiellaceae</taxon>
        <taxon>Phialophora</taxon>
    </lineage>
</organism>
<keyword evidence="3" id="KW-0496">Mitochondrion</keyword>
<proteinExistence type="inferred from homology"/>
<comment type="subcellular location">
    <subcellularLocation>
        <location evidence="1">Mitochondrion</location>
    </subcellularLocation>
</comment>
<dbReference type="HOGENOM" id="CLU_145563_0_2_1"/>
<evidence type="ECO:0000256" key="2">
    <source>
        <dbReference type="ARBA" id="ARBA00010901"/>
    </source>
</evidence>
<evidence type="ECO:0000256" key="4">
    <source>
        <dbReference type="RuleBase" id="RU368087"/>
    </source>
</evidence>
<dbReference type="STRING" id="5601.A0A0D2CQ58"/>
<accession>A0A0D2CQ58</accession>
<protein>
    <recommendedName>
        <fullName evidence="4">ATPase inhibitor, mitochondrial</fullName>
    </recommendedName>
</protein>
<gene>
    <name evidence="6" type="ORF">PV04_06556</name>
</gene>
<keyword evidence="7" id="KW-1185">Reference proteome</keyword>
<dbReference type="GO" id="GO:0042030">
    <property type="term" value="F:ATPase inhibitor activity"/>
    <property type="evidence" value="ECO:0007669"/>
    <property type="project" value="InterPro"/>
</dbReference>
<evidence type="ECO:0000313" key="6">
    <source>
        <dbReference type="EMBL" id="KIW67291.1"/>
    </source>
</evidence>
<name>A0A0D2CQ58_9EURO</name>
<dbReference type="AlphaFoldDB" id="A0A0D2CQ58"/>
<dbReference type="Proteomes" id="UP000054266">
    <property type="component" value="Unassembled WGS sequence"/>
</dbReference>
<comment type="function">
    <text evidence="4">Inhibits the enzyme activity of ATPase.</text>
</comment>
<evidence type="ECO:0000256" key="5">
    <source>
        <dbReference type="SAM" id="MobiDB-lite"/>
    </source>
</evidence>